<evidence type="ECO:0000256" key="6">
    <source>
        <dbReference type="SAM" id="Coils"/>
    </source>
</evidence>
<evidence type="ECO:0000256" key="5">
    <source>
        <dbReference type="ARBA" id="ARBA00023273"/>
    </source>
</evidence>
<evidence type="ECO:0000313" key="10">
    <source>
        <dbReference type="EMBL" id="TDU70687.1"/>
    </source>
</evidence>
<protein>
    <recommendedName>
        <fullName evidence="9">HYDIN/VesB/CFA65-like Ig-like domain-containing protein</fullName>
    </recommendedName>
</protein>
<dbReference type="InterPro" id="IPR052614">
    <property type="entry name" value="CFAP65"/>
</dbReference>
<keyword evidence="4" id="KW-0969">Cilium</keyword>
<dbReference type="Pfam" id="PF22544">
    <property type="entry name" value="HYDIN_VesB_CFA65-like_Ig"/>
    <property type="match status" value="1"/>
</dbReference>
<dbReference type="InterPro" id="IPR053879">
    <property type="entry name" value="HYDIN_VesB_CFA65-like_Ig"/>
</dbReference>
<feature type="compositionally biased region" description="Polar residues" evidence="7">
    <location>
        <begin position="963"/>
        <end position="975"/>
    </location>
</feature>
<evidence type="ECO:0000256" key="4">
    <source>
        <dbReference type="ARBA" id="ARBA00023069"/>
    </source>
</evidence>
<evidence type="ECO:0000256" key="1">
    <source>
        <dbReference type="ARBA" id="ARBA00004138"/>
    </source>
</evidence>
<evidence type="ECO:0000256" key="3">
    <source>
        <dbReference type="ARBA" id="ARBA00022490"/>
    </source>
</evidence>
<keyword evidence="3" id="KW-0963">Cytoplasm</keyword>
<dbReference type="EMBL" id="SOCA01000004">
    <property type="protein sequence ID" value="TDU70687.1"/>
    <property type="molecule type" value="Genomic_DNA"/>
</dbReference>
<accession>A0A4R7S148</accession>
<keyword evidence="11" id="KW-1185">Reference proteome</keyword>
<dbReference type="NCBIfam" id="NF012200">
    <property type="entry name" value="choice_anch_D"/>
    <property type="match status" value="3"/>
</dbReference>
<feature type="region of interest" description="Disordered" evidence="7">
    <location>
        <begin position="963"/>
        <end position="991"/>
    </location>
</feature>
<evidence type="ECO:0000313" key="11">
    <source>
        <dbReference type="Proteomes" id="UP000295662"/>
    </source>
</evidence>
<feature type="domain" description="HYDIN/VesB/CFA65-like Ig-like" evidence="9">
    <location>
        <begin position="44"/>
        <end position="133"/>
    </location>
</feature>
<gene>
    <name evidence="10" type="ORF">EI77_02735</name>
</gene>
<evidence type="ECO:0000256" key="7">
    <source>
        <dbReference type="SAM" id="MobiDB-lite"/>
    </source>
</evidence>
<evidence type="ECO:0000256" key="2">
    <source>
        <dbReference type="ARBA" id="ARBA00004496"/>
    </source>
</evidence>
<comment type="subcellular location">
    <subcellularLocation>
        <location evidence="1">Cell projection</location>
        <location evidence="1">Cilium</location>
    </subcellularLocation>
    <subcellularLocation>
        <location evidence="2">Cytoplasm</location>
    </subcellularLocation>
</comment>
<dbReference type="PANTHER" id="PTHR46127">
    <property type="entry name" value="CILIA- AND FLAGELLA-ASSOCIATED PROTEIN 65"/>
    <property type="match status" value="1"/>
</dbReference>
<comment type="caution">
    <text evidence="10">The sequence shown here is derived from an EMBL/GenBank/DDBJ whole genome shotgun (WGS) entry which is preliminary data.</text>
</comment>
<feature type="signal peptide" evidence="8">
    <location>
        <begin position="1"/>
        <end position="32"/>
    </location>
</feature>
<proteinExistence type="predicted"/>
<evidence type="ECO:0000256" key="8">
    <source>
        <dbReference type="SAM" id="SignalP"/>
    </source>
</evidence>
<name>A0A4R7S148_9BACT</name>
<keyword evidence="8" id="KW-0732">Signal</keyword>
<feature type="coiled-coil region" evidence="6">
    <location>
        <begin position="2979"/>
        <end position="3006"/>
    </location>
</feature>
<dbReference type="PANTHER" id="PTHR46127:SF1">
    <property type="entry name" value="CILIA- AND FLAGELLA-ASSOCIATED PROTEIN 65"/>
    <property type="match status" value="1"/>
</dbReference>
<feature type="chain" id="PRO_5020448263" description="HYDIN/VesB/CFA65-like Ig-like domain-containing protein" evidence="8">
    <location>
        <begin position="33"/>
        <end position="3566"/>
    </location>
</feature>
<dbReference type="Proteomes" id="UP000295662">
    <property type="component" value="Unassembled WGS sequence"/>
</dbReference>
<dbReference type="InterPro" id="IPR013783">
    <property type="entry name" value="Ig-like_fold"/>
</dbReference>
<evidence type="ECO:0000259" key="9">
    <source>
        <dbReference type="Pfam" id="PF22544"/>
    </source>
</evidence>
<keyword evidence="5" id="KW-0966">Cell projection</keyword>
<keyword evidence="6" id="KW-0175">Coiled coil</keyword>
<sequence>MHSVMIPPPSRRMWQSLVTAFILVFSTATVFAAPSIAVTSGSGAFGNVPMNTTADTTYTITNSGDAVATITGFTVSGTGFALQGAAPTSVAASGGTATFTVRFSPTARQSYTGSAVITSTGSTGSPITVNLTGTGVAPEIEVSENGTVINDGGSADFPDVTLNGGPNTANSSLTFTITNTGTAQLNLTGTPKVVVGGTHASEFSVTTQPADNVAASNGTTTFAVQFTPTARGTRSATLSIANNDPDGGENPYVITVSGVGEAPEIAVEQPVGTDIATGGTNSFGNVVVGYTVQQTFTVKNTGNANLSLTGNPRVTVDGAQGTEFKLLTFPTASVSGSGGTTTFVVEFTPGALGTRTGVLHIANNDPDGTENPFNITLTGNGTAPPSGTDGFGYRFTQISPNAVTLKSTDTDVINAGALQGDDIAQVVNLGFSFSFYENVYTSCSVSTNGLITFSGASTRYSPDVTFPNGNSPDNLIAPFWTDLQTKSASKILYTTRGAAPNRVFILEFQNLAEYNNNNGDVSFQVLLYEGSNAIEFQYKGFSGFNTPRRAIGIGIEDSAHVNGIAIPFPGNFPSAYKFSRPVMVTVESNYIQPGASTPVAVGSPTFGLNPGIGTTKEIYESTKRFEAPNYIYLSRSFAELPGAGDVNDPNPNNIAWYRLSNDGYAINGQTVQGARTFVEVSLNRDMTFVWRWELEYAVNVKFTGVGSPVPIAGRSWYKINTPLTASVDTLVDSESTGVRLKTTGYQITTYGPTGPGTPEQVLFVDNPTLSVGTRATTKPLTIVAPLELEWLVSGQVRYRFNAVSNVLGQSDTVFDGLPFVRVYNHTSTPVTTYGSGTTTDVWINVGADRPSKVEVGAFYRTSDDAFTLTDFTAPPGGDLAPLGTDISGMTDNPIPERPPLTGTRNARVYTLSWGPTTRPWPTEIRWVYQPTIFRAEVPLGMAFDPTQTIPPLIRTVAPLTNRVLSDSGPNESTMEQVGDLPTGKKSPGQPLRWDKVDFKLYPVHPATHRISWVDKNDQTKSYKIEIVSGYPGQTVNLTTEREMQDGTREGSAPTYVPQTTLPTIDVTNPGVAFPGVAGNAHYNHLFDTTVGRRPPTKLDISLTDEWKFQDLTYTDNATDATANTAETGVPFNSQTAGRSVILYSYRPNPDEIADGNLSREKLAVRVIRSTLITPNRMVTADDAKLVLGRRALELGGGTADNRGAFGVVQPTGTTSVGLGTSFLMDFWLNAKGMQDSPVTIANCITDGTDTVTCSSTAGLVAGMNISGATIATGTKIASVTDATTFVLSEVASDSGTGLSLTASGKPVTILTTKNDNLKVVLDPTTQTIAVTYFGATLTKVYPTAGAAWRHHVIHVFANQVSNGPQSTVVDYYVDGVRDEIGFVTTTQKSLIDMASFDVGSTLTANSLRFGVDADPVSQMQMDQFRLFTNFPLGSSPASPVDPWLSTADVHTLRAVRRLSSGLRAKLPELWFNFDKDAKLGSSTTLASAFGNSGTALDIAIGPVTNDTTQVYAGTLARVDLQEVATRLESTLDDAGFSGSGYVLNKVSNYNANIYNRDAEIGAWGTIFPVNADLVFTEATKRLEVAYYENPYRTDRFSHPNVAWPYEVAAYTEMKFPAFGPHKDKAIYIASRIGSEGVDQKGRVQKVFSLDQYANLTIYNQPNTAAAGYNPNEEHALVAPTGRAALKLKNLGEDIDNNPPLAAFALQTDLNAKSSPYSSDPWVLVQVNDLATGEPDMAAYQVFKTRPGTNDTAKIDFPRPADAAVNAVAGLAYESASTPEDRFLTTDKTKTFNFKYEFTYNAFAGDLLIPPYPLNIVIGNVAMADARGKSIQVNGINQRTLWRDVNKNAWIVSGNGKFFHQYFYPFRADFYLPTNSPVGTPVAWLPDAESGGGRNFTGVGANLKPVKVVYDTFWRSDYPKLKRGETVTYQGGEYLAETPGANGLPALVAMKATELVYDSAIPSMVIGDATTNRYDLNDASARIVRPLDRREKPFTVAKMGTSGFTPAADTKIFIVAERWFFKQLPGSLQKRFYFDSLAEKLVFRGYLNDKDSGNKDLTVGPDPLNIVEPNVLTKSDYTLIRGLASSTDWTSAIDAMYLLSQNPHEATGGNTSASATIKNLQGLKTKPTDYPADLTEFWLPNLSGPAASPSPTLVPLDSFGVGSALIPNANLLTKTPTGSLYVTIAENNRAELNGAPVSLHIIEILPDRYRGAIKVIEAADAFSEKISLQHNGEFGGNTGDLYYEWWIRDAGALDDVALEVLANGTLKQYDSSGNTLWQEYLPKDRLENTSLTIDEKHHGLNSIVFEGRPDVVLADKLVLMRYRHKNEASWTLVPFEVANRVTAWKPGTPAPFQWAGAANSPQLQADGSKRYIPQLVMGWVKRILDRINPYEARYTDFFSNESPATYSSQIQIAGAPYVGNVALNPDKNVIENTGLIELYMTVLNRAKSLSIDNSTNGVASDGVKQALLLAATRLSVLYELLASEAYSDAQDSTINAGEDGSMLSVASHTHAFQNMEADLMHEELALLRGSDFLKSYPVYNRLFWNYAKGLGEAAYNVNYNIYDANSDGFINENDARKLYPQGHGDAWGHYLSSIGMHYTLLQHPGFSWKSRSELYSLMQNVLEVDYLDEKTFARLAAGKARAGRDIVRNTYRMNYTQNPDGQWQGYTDGADPARAWGVSEWAHRAGQAAWFDCAVANALLPEDSAGNNPENLDRIERSAAVDEIGEIAGGLHEIQLAMDEANGGVNPLGFDSDALTFDIDLGSYDPAAGGDSHFEQVVSRAQDASGNALAALEFATQASNKLRALGDDTDSLIQEAMSQDLDFRNRLIEIFGRPYEGTMGFGEPYPEGYEGPDTLLFAYLDKIKIDKIVPPMAGSDSKTITYQMLVSKATGSEVMNNSEMVRLYNKMNNNGKELAFRTILNSTDKYRFGTEMKDLSLPYKTASRYGFEALEGWGQRTSYGILQTALHDMLTDEIELDSAMADYVAYLKDFEEKIHRLQSELEINAQKEGNKDVIVGIRAGFTSAIAAIDVGLAIANIVKKPVLITAEALEAALPTSIGFSNDVTSAARGAAAAASHAAVEAYDAVDQAATIAKTVLELVRDEVIARKERDNEQLDSLRELEGMVEDLQGHLGGERSLRNAIGLALQNLEVHRQGYITAQAAGFRLLREREAFNKILAVKVQKNRYQDMVFRMSRTQAISKYQTAFNNAARYTWLAARAYDYETSLDQGHPAAPGTLLDKIVKERQLGLWDEEGEPAIGNGGLAEILSQLKSNFSVLKGQLGINNPQSGAEKISLRSELFRIMGYDQEVYDAFDTPADQRTEAQIALVNDNPDAPASRARWQDTIKARIVPDLNQMPEFVRHCRPVASGVQPGIVIRFPTSIEPGRNFFGLQLAAGDHNYSTANFATKIHTFGVQLEHYATAGLATSPRAYLVPVGNDYLRTSTSALPITRSWSIVEQRIPTPFTINLANLSSPNYIPSLTGVDGVFGELRRHGDFRMYHDEGDPEAGDDDTITASSRLFGRSAWNSEWMLIIPGVNLHYDPSTGLQKFADTVSDIKLYFQTYSHSGQ</sequence>
<reference evidence="10 11" key="1">
    <citation type="submission" date="2019-03" db="EMBL/GenBank/DDBJ databases">
        <title>Genomic Encyclopedia of Archaeal and Bacterial Type Strains, Phase II (KMG-II): from individual species to whole genera.</title>
        <authorList>
            <person name="Goeker M."/>
        </authorList>
    </citation>
    <scope>NUCLEOTIDE SEQUENCE [LARGE SCALE GENOMIC DNA]</scope>
    <source>
        <strain evidence="10 11">ATCC 25309</strain>
    </source>
</reference>
<organism evidence="10 11">
    <name type="scientific">Prosthecobacter fusiformis</name>
    <dbReference type="NCBI Taxonomy" id="48464"/>
    <lineage>
        <taxon>Bacteria</taxon>
        <taxon>Pseudomonadati</taxon>
        <taxon>Verrucomicrobiota</taxon>
        <taxon>Verrucomicrobiia</taxon>
        <taxon>Verrucomicrobiales</taxon>
        <taxon>Verrucomicrobiaceae</taxon>
        <taxon>Prosthecobacter</taxon>
    </lineage>
</organism>
<dbReference type="GO" id="GO:0005737">
    <property type="term" value="C:cytoplasm"/>
    <property type="evidence" value="ECO:0007669"/>
    <property type="project" value="UniProtKB-SubCell"/>
</dbReference>
<dbReference type="Gene3D" id="2.60.40.10">
    <property type="entry name" value="Immunoglobulins"/>
    <property type="match status" value="3"/>
</dbReference>